<dbReference type="Proteomes" id="UP000290572">
    <property type="component" value="Unassembled WGS sequence"/>
</dbReference>
<proteinExistence type="predicted"/>
<keyword evidence="2" id="KW-1185">Reference proteome</keyword>
<comment type="caution">
    <text evidence="1">The sequence shown here is derived from an EMBL/GenBank/DDBJ whole genome shotgun (WGS) entry which is preliminary data.</text>
</comment>
<evidence type="ECO:0000313" key="2">
    <source>
        <dbReference type="Proteomes" id="UP000290572"/>
    </source>
</evidence>
<organism evidence="1 2">
    <name type="scientific">Labeo rohita</name>
    <name type="common">Indian major carp</name>
    <name type="synonym">Cyprinus rohita</name>
    <dbReference type="NCBI Taxonomy" id="84645"/>
    <lineage>
        <taxon>Eukaryota</taxon>
        <taxon>Metazoa</taxon>
        <taxon>Chordata</taxon>
        <taxon>Craniata</taxon>
        <taxon>Vertebrata</taxon>
        <taxon>Euteleostomi</taxon>
        <taxon>Actinopterygii</taxon>
        <taxon>Neopterygii</taxon>
        <taxon>Teleostei</taxon>
        <taxon>Ostariophysi</taxon>
        <taxon>Cypriniformes</taxon>
        <taxon>Cyprinidae</taxon>
        <taxon>Labeoninae</taxon>
        <taxon>Labeonini</taxon>
        <taxon>Labeo</taxon>
    </lineage>
</organism>
<evidence type="ECO:0000313" key="1">
    <source>
        <dbReference type="EMBL" id="RXN15700.1"/>
    </source>
</evidence>
<dbReference type="EMBL" id="QBIY01012830">
    <property type="protein sequence ID" value="RXN15700.1"/>
    <property type="molecule type" value="Genomic_DNA"/>
</dbReference>
<gene>
    <name evidence="1" type="ORF">ROHU_008652</name>
</gene>
<reference evidence="1 2" key="1">
    <citation type="submission" date="2018-03" db="EMBL/GenBank/DDBJ databases">
        <title>Draft genome sequence of Rohu Carp (Labeo rohita).</title>
        <authorList>
            <person name="Das P."/>
            <person name="Kushwaha B."/>
            <person name="Joshi C.G."/>
            <person name="Kumar D."/>
            <person name="Nagpure N.S."/>
            <person name="Sahoo L."/>
            <person name="Das S.P."/>
            <person name="Bit A."/>
            <person name="Patnaik S."/>
            <person name="Meher P.K."/>
            <person name="Jayasankar P."/>
            <person name="Koringa P.G."/>
            <person name="Patel N.V."/>
            <person name="Hinsu A.T."/>
            <person name="Kumar R."/>
            <person name="Pandey M."/>
            <person name="Agarwal S."/>
            <person name="Srivastava S."/>
            <person name="Singh M."/>
            <person name="Iquebal M.A."/>
            <person name="Jaiswal S."/>
            <person name="Angadi U.B."/>
            <person name="Kumar N."/>
            <person name="Raza M."/>
            <person name="Shah T.M."/>
            <person name="Rai A."/>
            <person name="Jena J.K."/>
        </authorList>
    </citation>
    <scope>NUCLEOTIDE SEQUENCE [LARGE SCALE GENOMIC DNA]</scope>
    <source>
        <strain evidence="1">DASCIFA01</strain>
        <tissue evidence="1">Testis</tissue>
    </source>
</reference>
<accession>A0A498M5B7</accession>
<dbReference type="AlphaFoldDB" id="A0A498M5B7"/>
<protein>
    <submittedName>
        <fullName evidence="1">Uncharacterized protein</fullName>
    </submittedName>
</protein>
<sequence length="85" mass="9493">MRSSARSSKLYFYCSSYSLGVSAEKPASHKYVVAKGINTFSACFDNPRYSIIAAAQKSTSDLFLKSYGRLYVLDDFPSLPVAKRY</sequence>
<name>A0A498M5B7_LABRO</name>